<reference evidence="4" key="1">
    <citation type="journal article" date="2019" name="Int. J. Syst. Evol. Microbiol.">
        <title>The Global Catalogue of Microorganisms (GCM) 10K type strain sequencing project: providing services to taxonomists for standard genome sequencing and annotation.</title>
        <authorList>
            <consortium name="The Broad Institute Genomics Platform"/>
            <consortium name="The Broad Institute Genome Sequencing Center for Infectious Disease"/>
            <person name="Wu L."/>
            <person name="Ma J."/>
        </authorList>
    </citation>
    <scope>NUCLEOTIDE SEQUENCE [LARGE SCALE GENOMIC DNA]</scope>
    <source>
        <strain evidence="4">JCM 6833</strain>
    </source>
</reference>
<feature type="compositionally biased region" description="Polar residues" evidence="1">
    <location>
        <begin position="77"/>
        <end position="91"/>
    </location>
</feature>
<gene>
    <name evidence="3" type="ORF">GCM10010411_25260</name>
</gene>
<sequence length="91" mass="9506">MTLSAAERRVLDEIAEGTAAEDPEYSRRLSAFGGYEGSALGLPSRWALLPVLLVGLLMLVLVFAAAATGEHAGNARNPATGSSQIQHGSIR</sequence>
<feature type="region of interest" description="Disordered" evidence="1">
    <location>
        <begin position="72"/>
        <end position="91"/>
    </location>
</feature>
<proteinExistence type="predicted"/>
<dbReference type="RefSeq" id="WP_344540645.1">
    <property type="nucleotide sequence ID" value="NZ_BAAATD010000003.1"/>
</dbReference>
<dbReference type="Proteomes" id="UP001501509">
    <property type="component" value="Unassembled WGS sequence"/>
</dbReference>
<evidence type="ECO:0008006" key="5">
    <source>
        <dbReference type="Google" id="ProtNLM"/>
    </source>
</evidence>
<evidence type="ECO:0000313" key="3">
    <source>
        <dbReference type="EMBL" id="GAA2591240.1"/>
    </source>
</evidence>
<organism evidence="3 4">
    <name type="scientific">Actinomadura fulvescens</name>
    <dbReference type="NCBI Taxonomy" id="46160"/>
    <lineage>
        <taxon>Bacteria</taxon>
        <taxon>Bacillati</taxon>
        <taxon>Actinomycetota</taxon>
        <taxon>Actinomycetes</taxon>
        <taxon>Streptosporangiales</taxon>
        <taxon>Thermomonosporaceae</taxon>
        <taxon>Actinomadura</taxon>
    </lineage>
</organism>
<name>A0ABP6BWG4_9ACTN</name>
<dbReference type="InterPro" id="IPR021401">
    <property type="entry name" value="DUF3040"/>
</dbReference>
<keyword evidence="2" id="KW-0472">Membrane</keyword>
<evidence type="ECO:0000256" key="1">
    <source>
        <dbReference type="SAM" id="MobiDB-lite"/>
    </source>
</evidence>
<keyword evidence="2" id="KW-0812">Transmembrane</keyword>
<keyword evidence="4" id="KW-1185">Reference proteome</keyword>
<feature type="transmembrane region" description="Helical" evidence="2">
    <location>
        <begin position="46"/>
        <end position="67"/>
    </location>
</feature>
<evidence type="ECO:0000256" key="2">
    <source>
        <dbReference type="SAM" id="Phobius"/>
    </source>
</evidence>
<dbReference type="Pfam" id="PF11239">
    <property type="entry name" value="DUF3040"/>
    <property type="match status" value="1"/>
</dbReference>
<keyword evidence="2" id="KW-1133">Transmembrane helix</keyword>
<protein>
    <recommendedName>
        <fullName evidence="5">DUF3040 domain-containing protein</fullName>
    </recommendedName>
</protein>
<evidence type="ECO:0000313" key="4">
    <source>
        <dbReference type="Proteomes" id="UP001501509"/>
    </source>
</evidence>
<dbReference type="EMBL" id="BAAATD010000003">
    <property type="protein sequence ID" value="GAA2591240.1"/>
    <property type="molecule type" value="Genomic_DNA"/>
</dbReference>
<comment type="caution">
    <text evidence="3">The sequence shown here is derived from an EMBL/GenBank/DDBJ whole genome shotgun (WGS) entry which is preliminary data.</text>
</comment>
<accession>A0ABP6BWG4</accession>